<dbReference type="EMBL" id="CAJNOC010005454">
    <property type="protein sequence ID" value="CAF1052851.1"/>
    <property type="molecule type" value="Genomic_DNA"/>
</dbReference>
<accession>A0A814KL67</accession>
<organism evidence="1 2">
    <name type="scientific">Brachionus calyciflorus</name>
    <dbReference type="NCBI Taxonomy" id="104777"/>
    <lineage>
        <taxon>Eukaryota</taxon>
        <taxon>Metazoa</taxon>
        <taxon>Spiralia</taxon>
        <taxon>Gnathifera</taxon>
        <taxon>Rotifera</taxon>
        <taxon>Eurotatoria</taxon>
        <taxon>Monogononta</taxon>
        <taxon>Pseudotrocha</taxon>
        <taxon>Ploima</taxon>
        <taxon>Brachionidae</taxon>
        <taxon>Brachionus</taxon>
    </lineage>
</organism>
<proteinExistence type="predicted"/>
<keyword evidence="2" id="KW-1185">Reference proteome</keyword>
<name>A0A814KL67_9BILA</name>
<gene>
    <name evidence="1" type="ORF">OXX778_LOCUS18912</name>
</gene>
<comment type="caution">
    <text evidence="1">The sequence shown here is derived from an EMBL/GenBank/DDBJ whole genome shotgun (WGS) entry which is preliminary data.</text>
</comment>
<evidence type="ECO:0000313" key="2">
    <source>
        <dbReference type="Proteomes" id="UP000663879"/>
    </source>
</evidence>
<reference evidence="1" key="1">
    <citation type="submission" date="2021-02" db="EMBL/GenBank/DDBJ databases">
        <authorList>
            <person name="Nowell W R."/>
        </authorList>
    </citation>
    <scope>NUCLEOTIDE SEQUENCE</scope>
    <source>
        <strain evidence="1">Ploen Becks lab</strain>
    </source>
</reference>
<protein>
    <submittedName>
        <fullName evidence="1">Uncharacterized protein</fullName>
    </submittedName>
</protein>
<sequence length="146" mass="17248">MKKNQSILSNINKQKVSRQIQFTTRSAIINYHDEVVNKLDIIFETALSSLNSNEHQKEIEKLNHDRSIILDEIQKVKDENLREENIGKKFKYCFVIEKIFDKTATLIIANFDHNFVEYEPTFRFFKKSINNLEFGDQCLFSKILKG</sequence>
<dbReference type="Proteomes" id="UP000663879">
    <property type="component" value="Unassembled WGS sequence"/>
</dbReference>
<evidence type="ECO:0000313" key="1">
    <source>
        <dbReference type="EMBL" id="CAF1052851.1"/>
    </source>
</evidence>
<dbReference type="AlphaFoldDB" id="A0A814KL67"/>